<feature type="transmembrane region" description="Helical" evidence="8">
    <location>
        <begin position="121"/>
        <end position="147"/>
    </location>
</feature>
<evidence type="ECO:0000313" key="11">
    <source>
        <dbReference type="Proteomes" id="UP000559860"/>
    </source>
</evidence>
<name>A0A7W4IVJ3_9PROT</name>
<evidence type="ECO:0000256" key="1">
    <source>
        <dbReference type="ARBA" id="ARBA00004141"/>
    </source>
</evidence>
<dbReference type="PROSITE" id="PS50283">
    <property type="entry name" value="NA_SOLUT_SYMP_3"/>
    <property type="match status" value="1"/>
</dbReference>
<evidence type="ECO:0000256" key="4">
    <source>
        <dbReference type="ARBA" id="ARBA00022692"/>
    </source>
</evidence>
<feature type="transmembrane region" description="Helical" evidence="8">
    <location>
        <begin position="153"/>
        <end position="175"/>
    </location>
</feature>
<feature type="transmembrane region" description="Helical" evidence="8">
    <location>
        <begin position="231"/>
        <end position="253"/>
    </location>
</feature>
<dbReference type="GO" id="GO:0022857">
    <property type="term" value="F:transmembrane transporter activity"/>
    <property type="evidence" value="ECO:0007669"/>
    <property type="project" value="InterPro"/>
</dbReference>
<dbReference type="InterPro" id="IPR050277">
    <property type="entry name" value="Sodium:Solute_Symporter"/>
</dbReference>
<dbReference type="AlphaFoldDB" id="A0A7W4IVJ3"/>
<keyword evidence="3" id="KW-0813">Transport</keyword>
<comment type="caution">
    <text evidence="10">The sequence shown here is derived from an EMBL/GenBank/DDBJ whole genome shotgun (WGS) entry which is preliminary data.</text>
</comment>
<feature type="transmembrane region" description="Helical" evidence="8">
    <location>
        <begin position="356"/>
        <end position="376"/>
    </location>
</feature>
<keyword evidence="6 8" id="KW-0472">Membrane</keyword>
<evidence type="ECO:0000256" key="7">
    <source>
        <dbReference type="RuleBase" id="RU362091"/>
    </source>
</evidence>
<dbReference type="Proteomes" id="UP000559860">
    <property type="component" value="Unassembled WGS sequence"/>
</dbReference>
<proteinExistence type="inferred from homology"/>
<keyword evidence="4 8" id="KW-0812">Transmembrane</keyword>
<gene>
    <name evidence="10" type="ORF">HLH36_16115</name>
</gene>
<feature type="transmembrane region" description="Helical" evidence="8">
    <location>
        <begin position="265"/>
        <end position="285"/>
    </location>
</feature>
<evidence type="ECO:0000256" key="9">
    <source>
        <dbReference type="SAM" id="SignalP"/>
    </source>
</evidence>
<dbReference type="PANTHER" id="PTHR48086:SF8">
    <property type="entry name" value="MONOCARBOXYLIC ACID PERMEASE"/>
    <property type="match status" value="1"/>
</dbReference>
<feature type="transmembrane region" description="Helical" evidence="8">
    <location>
        <begin position="187"/>
        <end position="205"/>
    </location>
</feature>
<keyword evidence="11" id="KW-1185">Reference proteome</keyword>
<reference evidence="10 11" key="1">
    <citation type="submission" date="2020-04" db="EMBL/GenBank/DDBJ databases">
        <title>Description of novel Gluconacetobacter.</title>
        <authorList>
            <person name="Sombolestani A."/>
        </authorList>
    </citation>
    <scope>NUCLEOTIDE SEQUENCE [LARGE SCALE GENOMIC DNA]</scope>
    <source>
        <strain evidence="10 11">LMG 27801</strain>
    </source>
</reference>
<evidence type="ECO:0000256" key="6">
    <source>
        <dbReference type="ARBA" id="ARBA00023136"/>
    </source>
</evidence>
<accession>A0A7W4IVJ3</accession>
<feature type="chain" id="PRO_5031481048" evidence="9">
    <location>
        <begin position="18"/>
        <end position="478"/>
    </location>
</feature>
<evidence type="ECO:0000256" key="8">
    <source>
        <dbReference type="SAM" id="Phobius"/>
    </source>
</evidence>
<feature type="transmembrane region" description="Helical" evidence="8">
    <location>
        <begin position="72"/>
        <end position="90"/>
    </location>
</feature>
<evidence type="ECO:0000256" key="2">
    <source>
        <dbReference type="ARBA" id="ARBA00006434"/>
    </source>
</evidence>
<evidence type="ECO:0000313" key="10">
    <source>
        <dbReference type="EMBL" id="MBB2169850.1"/>
    </source>
</evidence>
<feature type="signal peptide" evidence="9">
    <location>
        <begin position="1"/>
        <end position="17"/>
    </location>
</feature>
<sequence>MPIAAFCAILLSSLVVALVSGRGNARDDAKDFFVASGKFGGFLVFFLSAGESYSVGSILGFPAGVIANGTSFAVWFLGYIVLAYPVAYFLSPALWTMGRRYDAVTVADLFGAHFGHRGLELVVAISSILFLIPMGVMQFTGFLVAFHGLGWPIPPSAAVCGAAVLTFAYVIVSGIRAPAYVSIIKDILLLAAIVVVGAVSLRAIGHLPPQARHAPAVLSTPLSPRQMRFDISTILLQAVGFCLVPQAFAFNFTSRSARIVRRTQIIMPLYLVMFPFLIAVASFAIQSRVAAGTPNEVFVAVAGALLPGALSGIVIAAVTLAALVVSAAACLTIGALVSRNLLHGLSDGRQRQGARIVIAIYLLCSVAGTQFANGVMTTLNTMLYLGVPQLLPCVICMLGRVAVPPPFLAAGIVAGDMTAMSLYWAGIAVGGVNVGWVGLLANGLVVLAGKGFAWLHSRGTVRIPGIALPEHEGGIRPE</sequence>
<feature type="transmembrane region" description="Helical" evidence="8">
    <location>
        <begin position="382"/>
        <end position="400"/>
    </location>
</feature>
<keyword evidence="5 8" id="KW-1133">Transmembrane helix</keyword>
<dbReference type="GO" id="GO:0005886">
    <property type="term" value="C:plasma membrane"/>
    <property type="evidence" value="ECO:0007669"/>
    <property type="project" value="TreeGrafter"/>
</dbReference>
<dbReference type="InterPro" id="IPR038377">
    <property type="entry name" value="Na/Glc_symporter_sf"/>
</dbReference>
<comment type="subcellular location">
    <subcellularLocation>
        <location evidence="1">Membrane</location>
        <topology evidence="1">Multi-pass membrane protein</topology>
    </subcellularLocation>
</comment>
<evidence type="ECO:0000256" key="3">
    <source>
        <dbReference type="ARBA" id="ARBA00022448"/>
    </source>
</evidence>
<dbReference type="Gene3D" id="1.20.1730.10">
    <property type="entry name" value="Sodium/glucose cotransporter"/>
    <property type="match status" value="1"/>
</dbReference>
<dbReference type="InterPro" id="IPR001734">
    <property type="entry name" value="Na/solute_symporter"/>
</dbReference>
<protein>
    <submittedName>
        <fullName evidence="10">Sodium:solute symporter</fullName>
    </submittedName>
</protein>
<dbReference type="EMBL" id="JABEQD010000014">
    <property type="protein sequence ID" value="MBB2169850.1"/>
    <property type="molecule type" value="Genomic_DNA"/>
</dbReference>
<feature type="transmembrane region" description="Helical" evidence="8">
    <location>
        <begin position="305"/>
        <end position="336"/>
    </location>
</feature>
<organism evidence="10 11">
    <name type="scientific">Gluconacetobacter aggeris</name>
    <dbReference type="NCBI Taxonomy" id="1286186"/>
    <lineage>
        <taxon>Bacteria</taxon>
        <taxon>Pseudomonadati</taxon>
        <taxon>Pseudomonadota</taxon>
        <taxon>Alphaproteobacteria</taxon>
        <taxon>Acetobacterales</taxon>
        <taxon>Acetobacteraceae</taxon>
        <taxon>Gluconacetobacter</taxon>
    </lineage>
</organism>
<dbReference type="Pfam" id="PF00474">
    <property type="entry name" value="SSF"/>
    <property type="match status" value="1"/>
</dbReference>
<dbReference type="PANTHER" id="PTHR48086">
    <property type="entry name" value="SODIUM/PROLINE SYMPORTER-RELATED"/>
    <property type="match status" value="1"/>
</dbReference>
<feature type="transmembrane region" description="Helical" evidence="8">
    <location>
        <begin position="434"/>
        <end position="455"/>
    </location>
</feature>
<keyword evidence="9" id="KW-0732">Signal</keyword>
<comment type="similarity">
    <text evidence="2 7">Belongs to the sodium:solute symporter (SSF) (TC 2.A.21) family.</text>
</comment>
<evidence type="ECO:0000256" key="5">
    <source>
        <dbReference type="ARBA" id="ARBA00022989"/>
    </source>
</evidence>